<comment type="subunit">
    <text evidence="5 8">The basal body constitutes a major portion of the flagellar organelle and consists of four rings (L,P,S, and M) mounted on a central rod. The rod consists of about 26 subunits of FlgG in the distal portion, and FlgB, FlgC and FlgF are thought to build up the proximal portion of the rod with about 6 subunits each.</text>
</comment>
<evidence type="ECO:0000256" key="3">
    <source>
        <dbReference type="ARBA" id="ARBA00017948"/>
    </source>
</evidence>
<dbReference type="GO" id="GO:0009426">
    <property type="term" value="C:bacterial-type flagellum basal body, distal rod"/>
    <property type="evidence" value="ECO:0007669"/>
    <property type="project" value="UniProtKB-UniRule"/>
</dbReference>
<evidence type="ECO:0000256" key="1">
    <source>
        <dbReference type="ARBA" id="ARBA00004117"/>
    </source>
</evidence>
<dbReference type="PANTHER" id="PTHR30435">
    <property type="entry name" value="FLAGELLAR PROTEIN"/>
    <property type="match status" value="1"/>
</dbReference>
<dbReference type="InterPro" id="IPR012834">
    <property type="entry name" value="FlgG_G_neg"/>
</dbReference>
<evidence type="ECO:0000256" key="7">
    <source>
        <dbReference type="NCBIfam" id="TIGR02488"/>
    </source>
</evidence>
<keyword evidence="13" id="KW-0969">Cilium</keyword>
<reference evidence="13 14" key="1">
    <citation type="submission" date="2016-11" db="EMBL/GenBank/DDBJ databases">
        <title>Trade-off between light-utilization and light-protection in marine flavobacteria.</title>
        <authorList>
            <person name="Kumagai Y."/>
        </authorList>
    </citation>
    <scope>NUCLEOTIDE SEQUENCE [LARGE SCALE GENOMIC DNA]</scope>
    <source>
        <strain evidence="13 14">NBRC 107125</strain>
    </source>
</reference>
<evidence type="ECO:0000256" key="6">
    <source>
        <dbReference type="ARBA" id="ARBA00032912"/>
    </source>
</evidence>
<dbReference type="InterPro" id="IPR037925">
    <property type="entry name" value="FlgE/F/G-like"/>
</dbReference>
<gene>
    <name evidence="13" type="ORF">BST96_02415</name>
</gene>
<dbReference type="GO" id="GO:0071978">
    <property type="term" value="P:bacterial-type flagellum-dependent swarming motility"/>
    <property type="evidence" value="ECO:0007669"/>
    <property type="project" value="TreeGrafter"/>
</dbReference>
<evidence type="ECO:0000256" key="4">
    <source>
        <dbReference type="ARBA" id="ARBA00023143"/>
    </source>
</evidence>
<dbReference type="Pfam" id="PF06429">
    <property type="entry name" value="Flg_bbr_C"/>
    <property type="match status" value="1"/>
</dbReference>
<dbReference type="NCBIfam" id="TIGR03506">
    <property type="entry name" value="FlgEFG_subfam"/>
    <property type="match status" value="2"/>
</dbReference>
<evidence type="ECO:0000313" key="13">
    <source>
        <dbReference type="EMBL" id="ARN73059.1"/>
    </source>
</evidence>
<evidence type="ECO:0000256" key="2">
    <source>
        <dbReference type="ARBA" id="ARBA00009677"/>
    </source>
</evidence>
<dbReference type="STRING" id="716816.BST96_02415"/>
<evidence type="ECO:0000256" key="9">
    <source>
        <dbReference type="SAM" id="MobiDB-lite"/>
    </source>
</evidence>
<dbReference type="PANTHER" id="PTHR30435:SF19">
    <property type="entry name" value="FLAGELLAR BASAL-BODY ROD PROTEIN FLGG"/>
    <property type="match status" value="1"/>
</dbReference>
<comment type="similarity">
    <text evidence="2 8">Belongs to the flagella basal body rod proteins family.</text>
</comment>
<dbReference type="NCBIfam" id="TIGR02488">
    <property type="entry name" value="flgG_G_neg"/>
    <property type="match status" value="1"/>
</dbReference>
<organism evidence="13 14">
    <name type="scientific">Oceanicoccus sagamiensis</name>
    <dbReference type="NCBI Taxonomy" id="716816"/>
    <lineage>
        <taxon>Bacteria</taxon>
        <taxon>Pseudomonadati</taxon>
        <taxon>Pseudomonadota</taxon>
        <taxon>Gammaproteobacteria</taxon>
        <taxon>Cellvibrionales</taxon>
        <taxon>Spongiibacteraceae</taxon>
        <taxon>Oceanicoccus</taxon>
    </lineage>
</organism>
<sequence length="261" mass="27636">MNQSLWISKTGLSAQDTRLATISNNLANAATVGFKRDDVVFEDLLYQIRRQPGAQSSQNTQLPSGLQVGTGVRVIGTQKEFSPGSMQITDKPLDMAIVGRGFFEILLPDGSAAYTRNGQFQINADGAIVTARGLELQPSITVPEDAQTISISSDGIVEATIAGQPAAQNLGTLTITNFVNPTGLQAIGSNMYTETAASGSPSTGTPGNQGLGSIEQGSLENSNVDVVEELVSMITTQRTYEMNSKVISTADQMLQYISQNL</sequence>
<dbReference type="InterPro" id="IPR019776">
    <property type="entry name" value="Flagellar_basal_body_rod_CS"/>
</dbReference>
<dbReference type="InterPro" id="IPR020013">
    <property type="entry name" value="Flagellar_FlgE/F/G"/>
</dbReference>
<dbReference type="OrthoDB" id="9804559at2"/>
<keyword evidence="13" id="KW-0966">Cell projection</keyword>
<dbReference type="PROSITE" id="PS00588">
    <property type="entry name" value="FLAGELLA_BB_ROD"/>
    <property type="match status" value="1"/>
</dbReference>
<evidence type="ECO:0000313" key="14">
    <source>
        <dbReference type="Proteomes" id="UP000193450"/>
    </source>
</evidence>
<proteinExistence type="inferred from homology"/>
<feature type="compositionally biased region" description="Polar residues" evidence="9">
    <location>
        <begin position="194"/>
        <end position="208"/>
    </location>
</feature>
<dbReference type="EMBL" id="CP019343">
    <property type="protein sequence ID" value="ARN73059.1"/>
    <property type="molecule type" value="Genomic_DNA"/>
</dbReference>
<evidence type="ECO:0000256" key="8">
    <source>
        <dbReference type="RuleBase" id="RU362116"/>
    </source>
</evidence>
<keyword evidence="13" id="KW-0282">Flagellum</keyword>
<protein>
    <recommendedName>
        <fullName evidence="3 7">Flagellar basal-body rod protein FlgG</fullName>
    </recommendedName>
    <alternativeName>
        <fullName evidence="6 8">Distal rod protein</fullName>
    </alternativeName>
</protein>
<dbReference type="Pfam" id="PF22692">
    <property type="entry name" value="LlgE_F_G_D1"/>
    <property type="match status" value="1"/>
</dbReference>
<name>A0A1X9NBZ2_9GAMM</name>
<feature type="domain" description="Flagellar basal-body/hook protein C-terminal" evidence="11">
    <location>
        <begin position="216"/>
        <end position="259"/>
    </location>
</feature>
<evidence type="ECO:0000256" key="5">
    <source>
        <dbReference type="ARBA" id="ARBA00025933"/>
    </source>
</evidence>
<dbReference type="KEGG" id="osg:BST96_02415"/>
<dbReference type="SUPFAM" id="SSF117143">
    <property type="entry name" value="Flagellar hook protein flgE"/>
    <property type="match status" value="1"/>
</dbReference>
<dbReference type="InterPro" id="IPR053967">
    <property type="entry name" value="LlgE_F_G-like_D1"/>
</dbReference>
<keyword evidence="14" id="KW-1185">Reference proteome</keyword>
<evidence type="ECO:0000259" key="11">
    <source>
        <dbReference type="Pfam" id="PF06429"/>
    </source>
</evidence>
<accession>A0A1X9NBZ2</accession>
<evidence type="ECO:0000259" key="10">
    <source>
        <dbReference type="Pfam" id="PF00460"/>
    </source>
</evidence>
<dbReference type="Pfam" id="PF00460">
    <property type="entry name" value="Flg_bb_rod"/>
    <property type="match status" value="1"/>
</dbReference>
<comment type="subcellular location">
    <subcellularLocation>
        <location evidence="1 8">Bacterial flagellum basal body</location>
    </subcellularLocation>
</comment>
<dbReference type="InterPro" id="IPR001444">
    <property type="entry name" value="Flag_bb_rod_N"/>
</dbReference>
<feature type="domain" description="Flagellar basal body rod protein N-terminal" evidence="10">
    <location>
        <begin position="10"/>
        <end position="35"/>
    </location>
</feature>
<dbReference type="RefSeq" id="WP_085757154.1">
    <property type="nucleotide sequence ID" value="NZ_CP019343.1"/>
</dbReference>
<dbReference type="Proteomes" id="UP000193450">
    <property type="component" value="Chromosome"/>
</dbReference>
<dbReference type="AlphaFoldDB" id="A0A1X9NBZ2"/>
<feature type="region of interest" description="Disordered" evidence="9">
    <location>
        <begin position="194"/>
        <end position="217"/>
    </location>
</feature>
<evidence type="ECO:0000259" key="12">
    <source>
        <dbReference type="Pfam" id="PF22692"/>
    </source>
</evidence>
<dbReference type="InterPro" id="IPR010930">
    <property type="entry name" value="Flg_bb/hook_C_dom"/>
</dbReference>
<keyword evidence="4 8" id="KW-0975">Bacterial flagellum</keyword>
<feature type="domain" description="Flagellar hook protein FlgE/F/G-like D1" evidence="12">
    <location>
        <begin position="96"/>
        <end position="159"/>
    </location>
</feature>